<dbReference type="VEuPathDB" id="FungiDB:H257_12866"/>
<dbReference type="GO" id="GO:0046872">
    <property type="term" value="F:metal ion binding"/>
    <property type="evidence" value="ECO:0007669"/>
    <property type="project" value="UniProtKB-KW"/>
</dbReference>
<evidence type="ECO:0000259" key="3">
    <source>
        <dbReference type="Pfam" id="PF08652"/>
    </source>
</evidence>
<evidence type="ECO:0000256" key="2">
    <source>
        <dbReference type="RuleBase" id="RU367113"/>
    </source>
</evidence>
<keyword evidence="2" id="KW-0694">RNA-binding</keyword>
<comment type="subcellular location">
    <subcellularLocation>
        <location evidence="2">Nucleus</location>
    </subcellularLocation>
</comment>
<dbReference type="GO" id="GO:0000166">
    <property type="term" value="F:nucleotide binding"/>
    <property type="evidence" value="ECO:0007669"/>
    <property type="project" value="UniProtKB-KW"/>
</dbReference>
<dbReference type="GO" id="GO:0004518">
    <property type="term" value="F:nuclease activity"/>
    <property type="evidence" value="ECO:0007669"/>
    <property type="project" value="UniProtKB-KW"/>
</dbReference>
<keyword evidence="2" id="KW-0378">Hydrolase</keyword>
<proteinExistence type="inferred from homology"/>
<accession>A0A6A5ACE2</accession>
<comment type="similarity">
    <text evidence="1 2">Belongs to the DXO/Dom3Z family.</text>
</comment>
<dbReference type="GO" id="GO:0000956">
    <property type="term" value="P:nuclear-transcribed mRNA catabolic process"/>
    <property type="evidence" value="ECO:0007669"/>
    <property type="project" value="TreeGrafter"/>
</dbReference>
<evidence type="ECO:0000313" key="5">
    <source>
        <dbReference type="Proteomes" id="UP000469452"/>
    </source>
</evidence>
<dbReference type="EMBL" id="VJMI01015431">
    <property type="protein sequence ID" value="KAF0728265.1"/>
    <property type="molecule type" value="Genomic_DNA"/>
</dbReference>
<keyword evidence="2" id="KW-0479">Metal-binding</keyword>
<dbReference type="GO" id="GO:0005634">
    <property type="term" value="C:nucleus"/>
    <property type="evidence" value="ECO:0007669"/>
    <property type="project" value="UniProtKB-SubCell"/>
</dbReference>
<dbReference type="GO" id="GO:0034353">
    <property type="term" value="F:mRNA 5'-diphosphatase activity"/>
    <property type="evidence" value="ECO:0007669"/>
    <property type="project" value="TreeGrafter"/>
</dbReference>
<comment type="cofactor">
    <cofactor evidence="2">
        <name>a divalent metal cation</name>
        <dbReference type="ChEBI" id="CHEBI:60240"/>
    </cofactor>
</comment>
<name>A0A6A5ACE2_APHAT</name>
<comment type="caution">
    <text evidence="4">The sequence shown here is derived from an EMBL/GenBank/DDBJ whole genome shotgun (WGS) entry which is preliminary data.</text>
</comment>
<dbReference type="EC" id="3.6.1.-" evidence="2"/>
<sequence>MKRSGESSDVEARRSKEARMHDGVLVLPIPSMRELMQRSKQRISKPVQVSGFSKYPDGHVTYDRSLLKVLKKAAPLNSDLLEGMDAYAEPPNTAPLEHVIDAMLPANRHLHNHTTEAQPLPKYHVVTYRNNLNKIMGTPYNTNSAYTMQMQRIQGCVYLNVTLSQIPASSFSSNQAQGAYAGRRYEVLSSAAVGGGEYCGVFSVSLGQKKLLIGAEMDGVTASKDDDDDTTHYVELKTFRMLNTSKDRFTFERYKLLAFWIQSYLVGVPTIRVGFRNESFILTKEQAFETDHLPRYGDKHWVLGLLHPSVCVAFTDLVLSWFVEQPLQEMAVYTVEYKPQTKCMTMSLSTTPPFVKTPLSNY</sequence>
<dbReference type="GO" id="GO:0110155">
    <property type="term" value="P:NAD-cap decapping"/>
    <property type="evidence" value="ECO:0007669"/>
    <property type="project" value="TreeGrafter"/>
</dbReference>
<keyword evidence="2" id="KW-0547">Nucleotide-binding</keyword>
<dbReference type="AlphaFoldDB" id="A0A6A5ACE2"/>
<keyword evidence="2" id="KW-0540">Nuclease</keyword>
<feature type="domain" description="RAI1-like" evidence="3">
    <location>
        <begin position="45"/>
        <end position="349"/>
    </location>
</feature>
<dbReference type="InterPro" id="IPR039039">
    <property type="entry name" value="RAI1-like_fam"/>
</dbReference>
<keyword evidence="2" id="KW-0539">Nucleus</keyword>
<dbReference type="InterPro" id="IPR013961">
    <property type="entry name" value="RAI1"/>
</dbReference>
<evidence type="ECO:0000256" key="1">
    <source>
        <dbReference type="ARBA" id="ARBA00006562"/>
    </source>
</evidence>
<organism evidence="4 5">
    <name type="scientific">Aphanomyces astaci</name>
    <name type="common">Crayfish plague agent</name>
    <dbReference type="NCBI Taxonomy" id="112090"/>
    <lineage>
        <taxon>Eukaryota</taxon>
        <taxon>Sar</taxon>
        <taxon>Stramenopiles</taxon>
        <taxon>Oomycota</taxon>
        <taxon>Saprolegniomycetes</taxon>
        <taxon>Saprolegniales</taxon>
        <taxon>Verrucalvaceae</taxon>
        <taxon>Aphanomyces</taxon>
    </lineage>
</organism>
<dbReference type="GO" id="GO:0003723">
    <property type="term" value="F:RNA binding"/>
    <property type="evidence" value="ECO:0007669"/>
    <property type="project" value="UniProtKB-KW"/>
</dbReference>
<dbReference type="PANTHER" id="PTHR12395:SF9">
    <property type="entry name" value="DECAPPING AND EXORIBONUCLEASE PROTEIN"/>
    <property type="match status" value="1"/>
</dbReference>
<reference evidence="4 5" key="1">
    <citation type="submission" date="2019-06" db="EMBL/GenBank/DDBJ databases">
        <title>Genomics analysis of Aphanomyces spp. identifies a new class of oomycete effector associated with host adaptation.</title>
        <authorList>
            <person name="Gaulin E."/>
        </authorList>
    </citation>
    <scope>NUCLEOTIDE SEQUENCE [LARGE SCALE GENOMIC DNA]</scope>
    <source>
        <strain evidence="4 5">E</strain>
    </source>
</reference>
<dbReference type="Proteomes" id="UP000469452">
    <property type="component" value="Unassembled WGS sequence"/>
</dbReference>
<dbReference type="PANTHER" id="PTHR12395">
    <property type="entry name" value="DOM-3 RELATED"/>
    <property type="match status" value="1"/>
</dbReference>
<gene>
    <name evidence="4" type="ORF">AaE_009458</name>
</gene>
<dbReference type="GO" id="GO:0005829">
    <property type="term" value="C:cytosol"/>
    <property type="evidence" value="ECO:0007669"/>
    <property type="project" value="TreeGrafter"/>
</dbReference>
<comment type="function">
    <text evidence="2">Decapping enzyme for NAD-capped RNAs: specifically hydrolyzes the nicotinamide adenine dinucleotide (NAD) cap from a subset of RNAs by removing the entire NAD moiety from the 5'-end of an NAD-capped RNA.</text>
</comment>
<protein>
    <recommendedName>
        <fullName evidence="2">Decapping nuclease</fullName>
        <ecNumber evidence="2">3.6.1.-</ecNumber>
    </recommendedName>
</protein>
<dbReference type="Pfam" id="PF08652">
    <property type="entry name" value="RAI1"/>
    <property type="match status" value="1"/>
</dbReference>
<evidence type="ECO:0000313" key="4">
    <source>
        <dbReference type="EMBL" id="KAF0728265.1"/>
    </source>
</evidence>